<evidence type="ECO:0000313" key="2">
    <source>
        <dbReference type="EMBL" id="SFF17644.1"/>
    </source>
</evidence>
<name>A0A1I2GID9_9BACT</name>
<organism evidence="2 3">
    <name type="scientific">Nannocystis exedens</name>
    <dbReference type="NCBI Taxonomy" id="54"/>
    <lineage>
        <taxon>Bacteria</taxon>
        <taxon>Pseudomonadati</taxon>
        <taxon>Myxococcota</taxon>
        <taxon>Polyangia</taxon>
        <taxon>Nannocystales</taxon>
        <taxon>Nannocystaceae</taxon>
        <taxon>Nannocystis</taxon>
    </lineage>
</organism>
<dbReference type="EMBL" id="FOMX01000033">
    <property type="protein sequence ID" value="SFF17644.1"/>
    <property type="molecule type" value="Genomic_DNA"/>
</dbReference>
<evidence type="ECO:0000313" key="3">
    <source>
        <dbReference type="Proteomes" id="UP000199400"/>
    </source>
</evidence>
<dbReference type="Proteomes" id="UP000199400">
    <property type="component" value="Unassembled WGS sequence"/>
</dbReference>
<keyword evidence="1" id="KW-0732">Signal</keyword>
<keyword evidence="3" id="KW-1185">Reference proteome</keyword>
<protein>
    <submittedName>
        <fullName evidence="2">Uncharacterized protein</fullName>
    </submittedName>
</protein>
<accession>A0A1I2GID9</accession>
<feature type="signal peptide" evidence="1">
    <location>
        <begin position="1"/>
        <end position="23"/>
    </location>
</feature>
<sequence length="114" mass="11932">MLKQLATVALAGSLLVLPSEARASESTQPPAPAQKGSVVPLMGFNLCFGAVEEGTTCHVRLPDLRTPPPQPKPTWFTLLGKTVCLPDTSATTACDVRLPRLPLTATPTPATRGS</sequence>
<reference evidence="3" key="1">
    <citation type="submission" date="2016-10" db="EMBL/GenBank/DDBJ databases">
        <authorList>
            <person name="Varghese N."/>
            <person name="Submissions S."/>
        </authorList>
    </citation>
    <scope>NUCLEOTIDE SEQUENCE [LARGE SCALE GENOMIC DNA]</scope>
    <source>
        <strain evidence="3">ATCC 25963</strain>
    </source>
</reference>
<evidence type="ECO:0000256" key="1">
    <source>
        <dbReference type="SAM" id="SignalP"/>
    </source>
</evidence>
<feature type="chain" id="PRO_5011698725" evidence="1">
    <location>
        <begin position="24"/>
        <end position="114"/>
    </location>
</feature>
<dbReference type="AlphaFoldDB" id="A0A1I2GID9"/>
<proteinExistence type="predicted"/>
<gene>
    <name evidence="2" type="ORF">SAMN02745121_07345</name>
</gene>